<comment type="caution">
    <text evidence="1">The sequence shown here is derived from an EMBL/GenBank/DDBJ whole genome shotgun (WGS) entry which is preliminary data.</text>
</comment>
<evidence type="ECO:0000313" key="2">
    <source>
        <dbReference type="Proteomes" id="UP000696294"/>
    </source>
</evidence>
<evidence type="ECO:0000313" key="1">
    <source>
        <dbReference type="EMBL" id="NJP92000.1"/>
    </source>
</evidence>
<organism evidence="1 2">
    <name type="scientific">Nonomuraea composti</name>
    <dbReference type="NCBI Taxonomy" id="2720023"/>
    <lineage>
        <taxon>Bacteria</taxon>
        <taxon>Bacillati</taxon>
        <taxon>Actinomycetota</taxon>
        <taxon>Actinomycetes</taxon>
        <taxon>Streptosporangiales</taxon>
        <taxon>Streptosporangiaceae</taxon>
        <taxon>Nonomuraea</taxon>
    </lineage>
</organism>
<name>A0ABX1B629_9ACTN</name>
<gene>
    <name evidence="1" type="ORF">HCN51_21470</name>
</gene>
<sequence length="245" mass="26729">MDLSPVVFADRPDLHEQADAIFSAGWPEFIFHDPVADQFLDRVREYFRQLSLLLLDDDGRIAAGGWGVAVRWDGSIGGLPGGYDDALRQAVELREAGGEADTLVIGAAQVRSDLQGQGVAAAMLRQLADAGVRAGLVRVIAPVRPALKARYPLTPMARFMTWTRSDGLPLDPWLRTHRRMGARLLGPAERSMVMCGSVAEWEGWAGMPLPDSGPYVVAGALAPVEVDRERDVGVLAEPNVWVRHR</sequence>
<dbReference type="RefSeq" id="WP_168011294.1">
    <property type="nucleotide sequence ID" value="NZ_JAATEP010000014.1"/>
</dbReference>
<keyword evidence="2" id="KW-1185">Reference proteome</keyword>
<accession>A0ABX1B629</accession>
<dbReference type="Proteomes" id="UP000696294">
    <property type="component" value="Unassembled WGS sequence"/>
</dbReference>
<proteinExistence type="predicted"/>
<evidence type="ECO:0008006" key="3">
    <source>
        <dbReference type="Google" id="ProtNLM"/>
    </source>
</evidence>
<dbReference type="Gene3D" id="3.40.630.30">
    <property type="match status" value="1"/>
</dbReference>
<dbReference type="SUPFAM" id="SSF55729">
    <property type="entry name" value="Acyl-CoA N-acyltransferases (Nat)"/>
    <property type="match status" value="1"/>
</dbReference>
<dbReference type="EMBL" id="JAATEP010000014">
    <property type="protein sequence ID" value="NJP92000.1"/>
    <property type="molecule type" value="Genomic_DNA"/>
</dbReference>
<reference evidence="1 2" key="1">
    <citation type="submission" date="2020-03" db="EMBL/GenBank/DDBJ databases">
        <title>WGS of actinomycetes isolated from Thailand.</title>
        <authorList>
            <person name="Thawai C."/>
        </authorList>
    </citation>
    <scope>NUCLEOTIDE SEQUENCE [LARGE SCALE GENOMIC DNA]</scope>
    <source>
        <strain evidence="1 2">FMUSA5-5</strain>
    </source>
</reference>
<dbReference type="InterPro" id="IPR016181">
    <property type="entry name" value="Acyl_CoA_acyltransferase"/>
</dbReference>
<protein>
    <recommendedName>
        <fullName evidence="3">N-acetyltransferase</fullName>
    </recommendedName>
</protein>